<evidence type="ECO:0000313" key="4">
    <source>
        <dbReference type="EMBL" id="GAA5530304.1"/>
    </source>
</evidence>
<evidence type="ECO:0000259" key="3">
    <source>
        <dbReference type="PROSITE" id="PS51186"/>
    </source>
</evidence>
<dbReference type="Gene3D" id="3.40.630.30">
    <property type="match status" value="1"/>
</dbReference>
<proteinExistence type="predicted"/>
<dbReference type="InterPro" id="IPR000182">
    <property type="entry name" value="GNAT_dom"/>
</dbReference>
<reference evidence="4 5" key="1">
    <citation type="submission" date="2024-02" db="EMBL/GenBank/DDBJ databases">
        <title>Herpetosiphon gulosus NBRC 112829.</title>
        <authorList>
            <person name="Ichikawa N."/>
            <person name="Katano-Makiyama Y."/>
            <person name="Hidaka K."/>
        </authorList>
    </citation>
    <scope>NUCLEOTIDE SEQUENCE [LARGE SCALE GENOMIC DNA]</scope>
    <source>
        <strain evidence="4 5">NBRC 112829</strain>
    </source>
</reference>
<name>A0ABP9X4I5_9CHLR</name>
<keyword evidence="1" id="KW-0808">Transferase</keyword>
<dbReference type="Proteomes" id="UP001428290">
    <property type="component" value="Unassembled WGS sequence"/>
</dbReference>
<dbReference type="RefSeq" id="WP_345723902.1">
    <property type="nucleotide sequence ID" value="NZ_BAABRU010000017.1"/>
</dbReference>
<protein>
    <recommendedName>
        <fullName evidence="3">N-acetyltransferase domain-containing protein</fullName>
    </recommendedName>
</protein>
<feature type="domain" description="N-acetyltransferase" evidence="3">
    <location>
        <begin position="8"/>
        <end position="166"/>
    </location>
</feature>
<dbReference type="PANTHER" id="PTHR10545">
    <property type="entry name" value="DIAMINE N-ACETYLTRANSFERASE"/>
    <property type="match status" value="1"/>
</dbReference>
<evidence type="ECO:0000256" key="1">
    <source>
        <dbReference type="ARBA" id="ARBA00022679"/>
    </source>
</evidence>
<dbReference type="PROSITE" id="PS51186">
    <property type="entry name" value="GNAT"/>
    <property type="match status" value="1"/>
</dbReference>
<accession>A0ABP9X4I5</accession>
<dbReference type="SUPFAM" id="SSF55729">
    <property type="entry name" value="Acyl-CoA N-acyltransferases (Nat)"/>
    <property type="match status" value="1"/>
</dbReference>
<sequence>MAHFESIFSVRLCHPEDAPLLAPLISALATEEGVTPPEPEALEEIIRAMLTTGFSDFVIAERGPNEDEVVGCIQINYRLSTWAAAPYAYLEDFYLVPEARAQGIGTKLLDYACQRAEGKGCQNVQLDVREANKGAMRLYARYGFKVTNSMIWKRAKPECEHDYSAEINELVDHLRGNEETEAA</sequence>
<keyword evidence="2" id="KW-0012">Acyltransferase</keyword>
<dbReference type="PANTHER" id="PTHR10545:SF29">
    <property type="entry name" value="GH14572P-RELATED"/>
    <property type="match status" value="1"/>
</dbReference>
<organism evidence="4 5">
    <name type="scientific">Herpetosiphon gulosus</name>
    <dbReference type="NCBI Taxonomy" id="1973496"/>
    <lineage>
        <taxon>Bacteria</taxon>
        <taxon>Bacillati</taxon>
        <taxon>Chloroflexota</taxon>
        <taxon>Chloroflexia</taxon>
        <taxon>Herpetosiphonales</taxon>
        <taxon>Herpetosiphonaceae</taxon>
        <taxon>Herpetosiphon</taxon>
    </lineage>
</organism>
<gene>
    <name evidence="4" type="ORF">Hgul01_04122</name>
</gene>
<comment type="caution">
    <text evidence="4">The sequence shown here is derived from an EMBL/GenBank/DDBJ whole genome shotgun (WGS) entry which is preliminary data.</text>
</comment>
<dbReference type="InterPro" id="IPR051016">
    <property type="entry name" value="Diverse_Substrate_AcTransf"/>
</dbReference>
<keyword evidence="5" id="KW-1185">Reference proteome</keyword>
<dbReference type="EMBL" id="BAABRU010000017">
    <property type="protein sequence ID" value="GAA5530304.1"/>
    <property type="molecule type" value="Genomic_DNA"/>
</dbReference>
<evidence type="ECO:0000256" key="2">
    <source>
        <dbReference type="ARBA" id="ARBA00023315"/>
    </source>
</evidence>
<dbReference type="CDD" id="cd04301">
    <property type="entry name" value="NAT_SF"/>
    <property type="match status" value="1"/>
</dbReference>
<dbReference type="InterPro" id="IPR016181">
    <property type="entry name" value="Acyl_CoA_acyltransferase"/>
</dbReference>
<evidence type="ECO:0000313" key="5">
    <source>
        <dbReference type="Proteomes" id="UP001428290"/>
    </source>
</evidence>
<dbReference type="Pfam" id="PF00583">
    <property type="entry name" value="Acetyltransf_1"/>
    <property type="match status" value="1"/>
</dbReference>